<feature type="region of interest" description="Disordered" evidence="1">
    <location>
        <begin position="610"/>
        <end position="713"/>
    </location>
</feature>
<feature type="compositionally biased region" description="Basic residues" evidence="1">
    <location>
        <begin position="686"/>
        <end position="699"/>
    </location>
</feature>
<evidence type="ECO:0000256" key="1">
    <source>
        <dbReference type="SAM" id="MobiDB-lite"/>
    </source>
</evidence>
<accession>A0A8K9X859</accession>
<reference evidence="3" key="3">
    <citation type="submission" date="2025-09" db="UniProtKB">
        <authorList>
            <consortium name="Ensembl"/>
        </authorList>
    </citation>
    <scope>IDENTIFICATION</scope>
</reference>
<evidence type="ECO:0000259" key="2">
    <source>
        <dbReference type="PROSITE" id="PS51140"/>
    </source>
</evidence>
<feature type="region of interest" description="Disordered" evidence="1">
    <location>
        <begin position="404"/>
        <end position="423"/>
    </location>
</feature>
<dbReference type="PROSITE" id="PS51140">
    <property type="entry name" value="CUE"/>
    <property type="match status" value="1"/>
</dbReference>
<dbReference type="Gene3D" id="1.10.8.10">
    <property type="entry name" value="DNA helicase RuvA subunit, C-terminal domain"/>
    <property type="match status" value="1"/>
</dbReference>
<dbReference type="InterPro" id="IPR003892">
    <property type="entry name" value="CUE"/>
</dbReference>
<feature type="compositionally biased region" description="Basic and acidic residues" evidence="1">
    <location>
        <begin position="632"/>
        <end position="668"/>
    </location>
</feature>
<evidence type="ECO:0000313" key="3">
    <source>
        <dbReference type="Ensembl" id="ENSOMYP00000128999.1"/>
    </source>
</evidence>
<dbReference type="SMART" id="SM00546">
    <property type="entry name" value="CUE"/>
    <property type="match status" value="1"/>
</dbReference>
<organism evidence="3 4">
    <name type="scientific">Oncorhynchus mykiss</name>
    <name type="common">Rainbow trout</name>
    <name type="synonym">Salmo gairdneri</name>
    <dbReference type="NCBI Taxonomy" id="8022"/>
    <lineage>
        <taxon>Eukaryota</taxon>
        <taxon>Metazoa</taxon>
        <taxon>Chordata</taxon>
        <taxon>Craniata</taxon>
        <taxon>Vertebrata</taxon>
        <taxon>Euteleostomi</taxon>
        <taxon>Actinopterygii</taxon>
        <taxon>Neopterygii</taxon>
        <taxon>Teleostei</taxon>
        <taxon>Protacanthopterygii</taxon>
        <taxon>Salmoniformes</taxon>
        <taxon>Salmonidae</taxon>
        <taxon>Salmoninae</taxon>
        <taxon>Oncorhynchus</taxon>
    </lineage>
</organism>
<protein>
    <recommendedName>
        <fullName evidence="2">CUE domain-containing protein</fullName>
    </recommendedName>
</protein>
<evidence type="ECO:0000313" key="4">
    <source>
        <dbReference type="Proteomes" id="UP000694395"/>
    </source>
</evidence>
<dbReference type="GO" id="GO:0006355">
    <property type="term" value="P:regulation of DNA-templated transcription"/>
    <property type="evidence" value="ECO:0007669"/>
    <property type="project" value="TreeGrafter"/>
</dbReference>
<dbReference type="GO" id="GO:0043130">
    <property type="term" value="F:ubiquitin binding"/>
    <property type="evidence" value="ECO:0007669"/>
    <property type="project" value="InterPro"/>
</dbReference>
<keyword evidence="4" id="KW-1185">Reference proteome</keyword>
<reference evidence="3" key="1">
    <citation type="submission" date="2020-07" db="EMBL/GenBank/DDBJ databases">
        <title>A long reads based de novo assembly of the rainbow trout Arlee double haploid line genome.</title>
        <authorList>
            <person name="Gao G."/>
            <person name="Palti Y."/>
        </authorList>
    </citation>
    <scope>NUCLEOTIDE SEQUENCE [LARGE SCALE GENOMIC DNA]</scope>
</reference>
<dbReference type="AlphaFoldDB" id="A0A8K9X859"/>
<feature type="region of interest" description="Disordered" evidence="1">
    <location>
        <begin position="377"/>
        <end position="399"/>
    </location>
</feature>
<dbReference type="Proteomes" id="UP000694395">
    <property type="component" value="Chromosome 6"/>
</dbReference>
<feature type="compositionally biased region" description="Acidic residues" evidence="1">
    <location>
        <begin position="621"/>
        <end position="631"/>
    </location>
</feature>
<dbReference type="SUPFAM" id="SSF46934">
    <property type="entry name" value="UBA-like"/>
    <property type="match status" value="1"/>
</dbReference>
<proteinExistence type="predicted"/>
<dbReference type="GeneTree" id="ENSGT00390000018806"/>
<dbReference type="PANTHER" id="PTHR21494:SF0">
    <property type="entry name" value="ACTIVATING SIGNAL COINTEGRATOR 1 COMPLEX SUBUNIT 2"/>
    <property type="match status" value="1"/>
</dbReference>
<dbReference type="InterPro" id="IPR052586">
    <property type="entry name" value="ASCC2"/>
</dbReference>
<dbReference type="InterPro" id="IPR041800">
    <property type="entry name" value="ASCC2_CUE"/>
</dbReference>
<feature type="domain" description="CUE" evidence="2">
    <location>
        <begin position="430"/>
        <end position="473"/>
    </location>
</feature>
<dbReference type="PANTHER" id="PTHR21494">
    <property type="entry name" value="ACTIVATING SIGNAL COINTEGRATOR 1 COMPLEX SUBUNIT 2 ASC-1 COMPLEX SUBUNIT P100"/>
    <property type="match status" value="1"/>
</dbReference>
<dbReference type="Pfam" id="PF02845">
    <property type="entry name" value="CUE"/>
    <property type="match status" value="1"/>
</dbReference>
<feature type="compositionally biased region" description="Polar residues" evidence="1">
    <location>
        <begin position="383"/>
        <end position="393"/>
    </location>
</feature>
<sequence>MACAMIPLDEQQVTEAAGPLGKERTLPALHPDRKEERCFVTYKPPPEDSSPAQVEEYLEHGKFITEDLDWLLALRHDKFWCQVVFDESLQKCLDSYLRHSPRGLDPSSLPSSPAVADMQRCIHRAVFMTFLRMATHKESKESFITPTVFGEIIYNNFLFDIPKILDLCVLFGKGNAQLLHKMIENIFTQQPCYYGDLDEAVLSVLQVRNTILAKCGLQCEGATAIEPLKLSSSGRPTAMTMSQQDLVDLVLYLCDTCTTIQAFLDIFPAACSTFHCHSFLNRLASFYEVAVPDIEKAVRKRNFDDDSLQEDLWRRVCHARRRMVEMAHLLLLHTCLQPILEGSDINIPPPPFPPALDETRTSYLLQGVEDAWDSIGRRRTQDRPQQTHSSAGLTGQGVEVGAGAWGGEMGIREPGEGGETPRGAEAIAGELESLLTHIRDLLPDLGEGFLLACLHQYNYSSELVINYILEDRLHPDLDKLDRAMPRPVKEELPPVLSTRSNVFDDDEFDVFNRDQVDMTRVWKGRRKGESVRDLLNDKQHIAEQKERYLTYETVVDEVIVIPSESGAIDNLNDYDDEYDDTYDINQVGANDLDGDSNLLNRRPFTIPQVLRQGGRPQMQEENIEEEEDEKEDAVKRDQFVQDPALLRERAEARRATMQHRKGERDVVGKPKGQGQSTETLLDRRKKEAHKSRGANHNRRAMSDRKRNKGMIPS</sequence>
<name>A0A8K9X859_ONCMY</name>
<dbReference type="Ensembl" id="ENSOMYT00000167258.1">
    <property type="protein sequence ID" value="ENSOMYP00000128999.1"/>
    <property type="gene ID" value="ENSOMYG00000009737.2"/>
</dbReference>
<reference evidence="3" key="2">
    <citation type="submission" date="2025-08" db="UniProtKB">
        <authorList>
            <consortium name="Ensembl"/>
        </authorList>
    </citation>
    <scope>IDENTIFICATION</scope>
</reference>
<dbReference type="CDD" id="cd14364">
    <property type="entry name" value="CUE_ASCC2"/>
    <property type="match status" value="1"/>
</dbReference>
<dbReference type="InterPro" id="IPR009060">
    <property type="entry name" value="UBA-like_sf"/>
</dbReference>